<evidence type="ECO:0000313" key="3">
    <source>
        <dbReference type="Proteomes" id="UP000067626"/>
    </source>
</evidence>
<evidence type="ECO:0000313" key="2">
    <source>
        <dbReference type="EMBL" id="AKT43719.1"/>
    </source>
</evidence>
<accession>A0A0K1ESE7</accession>
<sequence>MNLATHTSPTSFWKRGHRAALVVLMGLAASGCAEAGAEQTARGATPQGHAETMTFSGNGVRARVTRGVNQEGLEKLHGETLFEGGADAGRRVVEDVTLDPAGRLVSATVSLSAGEVLVARMQLDAVGGVVRVSTPEGAAEQRVTTDTPWVYAPPWDGGQVAGAKDEAAAAGCGELEGAGITIATPVAAWVMLRAGSAHTWVRRIDLDRREGWLIPQDQVAVRHEQGTTAVIGPHAADAGEDFVEEVRLTAPHTTLARVRRGERLVL</sequence>
<dbReference type="STRING" id="52.CMC5_079540"/>
<feature type="chain" id="PRO_5005459926" evidence="1">
    <location>
        <begin position="36"/>
        <end position="266"/>
    </location>
</feature>
<proteinExistence type="predicted"/>
<organism evidence="2 3">
    <name type="scientific">Chondromyces crocatus</name>
    <dbReference type="NCBI Taxonomy" id="52"/>
    <lineage>
        <taxon>Bacteria</taxon>
        <taxon>Pseudomonadati</taxon>
        <taxon>Myxococcota</taxon>
        <taxon>Polyangia</taxon>
        <taxon>Polyangiales</taxon>
        <taxon>Polyangiaceae</taxon>
        <taxon>Chondromyces</taxon>
    </lineage>
</organism>
<evidence type="ECO:0000256" key="1">
    <source>
        <dbReference type="SAM" id="SignalP"/>
    </source>
</evidence>
<reference evidence="2 3" key="1">
    <citation type="submission" date="2015-07" db="EMBL/GenBank/DDBJ databases">
        <title>Genome analysis of myxobacterium Chondromyces crocatus Cm c5 reveals a high potential for natural compound synthesis and the genetic basis for the loss of fruiting body formation.</title>
        <authorList>
            <person name="Zaburannyi N."/>
            <person name="Bunk B."/>
            <person name="Maier J."/>
            <person name="Overmann J."/>
            <person name="Mueller R."/>
        </authorList>
    </citation>
    <scope>NUCLEOTIDE SEQUENCE [LARGE SCALE GENOMIC DNA]</scope>
    <source>
        <strain evidence="2 3">Cm c5</strain>
    </source>
</reference>
<dbReference type="EMBL" id="CP012159">
    <property type="protein sequence ID" value="AKT43719.1"/>
    <property type="molecule type" value="Genomic_DNA"/>
</dbReference>
<name>A0A0K1ESE7_CHOCO</name>
<keyword evidence="1" id="KW-0732">Signal</keyword>
<dbReference type="KEGG" id="ccro:CMC5_079540"/>
<protein>
    <submittedName>
        <fullName evidence="2">Uncharacterized protein</fullName>
    </submittedName>
</protein>
<gene>
    <name evidence="2" type="ORF">CMC5_079540</name>
</gene>
<feature type="signal peptide" evidence="1">
    <location>
        <begin position="1"/>
        <end position="35"/>
    </location>
</feature>
<keyword evidence="3" id="KW-1185">Reference proteome</keyword>
<dbReference type="Proteomes" id="UP000067626">
    <property type="component" value="Chromosome"/>
</dbReference>
<dbReference type="RefSeq" id="WP_050435148.1">
    <property type="nucleotide sequence ID" value="NZ_CP012159.1"/>
</dbReference>
<dbReference type="AlphaFoldDB" id="A0A0K1ESE7"/>
<dbReference type="OrthoDB" id="5515004at2"/>